<reference evidence="2" key="1">
    <citation type="journal article" date="2019" name="Int. J. Syst. Evol. Microbiol.">
        <title>The Global Catalogue of Microorganisms (GCM) 10K type strain sequencing project: providing services to taxonomists for standard genome sequencing and annotation.</title>
        <authorList>
            <consortium name="The Broad Institute Genomics Platform"/>
            <consortium name="The Broad Institute Genome Sequencing Center for Infectious Disease"/>
            <person name="Wu L."/>
            <person name="Ma J."/>
        </authorList>
    </citation>
    <scope>NUCLEOTIDE SEQUENCE [LARGE SCALE GENOMIC DNA]</scope>
    <source>
        <strain evidence="2">CECT 8288</strain>
    </source>
</reference>
<dbReference type="RefSeq" id="WP_290282311.1">
    <property type="nucleotide sequence ID" value="NZ_JAUFQI010000001.1"/>
</dbReference>
<sequence>MNHKISLEDLNFKSDVEHCRFPVPDFNHRAHVRLAYIYIVEHGVVESVDVMKQSLYGLLQHAGIDPAEKYHATLTQAWLHAVNHFIVAGKVYDDSQQFIEHNPKLLDVDVMLTHYSKELLFSQEAREAYVSPNIEPF</sequence>
<organism evidence="1 2">
    <name type="scientific">Reinekea marina</name>
    <dbReference type="NCBI Taxonomy" id="1310421"/>
    <lineage>
        <taxon>Bacteria</taxon>
        <taxon>Pseudomonadati</taxon>
        <taxon>Pseudomonadota</taxon>
        <taxon>Gammaproteobacteria</taxon>
        <taxon>Oceanospirillales</taxon>
        <taxon>Saccharospirillaceae</taxon>
        <taxon>Reinekea</taxon>
    </lineage>
</organism>
<gene>
    <name evidence="1" type="ORF">ACFOND_13265</name>
</gene>
<proteinExistence type="predicted"/>
<evidence type="ECO:0000313" key="2">
    <source>
        <dbReference type="Proteomes" id="UP001595710"/>
    </source>
</evidence>
<keyword evidence="2" id="KW-1185">Reference proteome</keyword>
<name>A0ABV7WUE9_9GAMM</name>
<evidence type="ECO:0000313" key="1">
    <source>
        <dbReference type="EMBL" id="MFC3702607.1"/>
    </source>
</evidence>
<dbReference type="Proteomes" id="UP001595710">
    <property type="component" value="Unassembled WGS sequence"/>
</dbReference>
<accession>A0ABV7WUE9</accession>
<comment type="caution">
    <text evidence="1">The sequence shown here is derived from an EMBL/GenBank/DDBJ whole genome shotgun (WGS) entry which is preliminary data.</text>
</comment>
<protein>
    <submittedName>
        <fullName evidence="1">Uncharacterized protein</fullName>
    </submittedName>
</protein>
<dbReference type="EMBL" id="JBHRYN010000014">
    <property type="protein sequence ID" value="MFC3702607.1"/>
    <property type="molecule type" value="Genomic_DNA"/>
</dbReference>